<dbReference type="Proteomes" id="UP000566819">
    <property type="component" value="Unassembled WGS sequence"/>
</dbReference>
<gene>
    <name evidence="1" type="ORF">G7Y89_g539</name>
</gene>
<keyword evidence="2" id="KW-1185">Reference proteome</keyword>
<protein>
    <submittedName>
        <fullName evidence="1">Uncharacterized protein</fullName>
    </submittedName>
</protein>
<proteinExistence type="predicted"/>
<evidence type="ECO:0000313" key="1">
    <source>
        <dbReference type="EMBL" id="KAF4637536.1"/>
    </source>
</evidence>
<comment type="caution">
    <text evidence="1">The sequence shown here is derived from an EMBL/GenBank/DDBJ whole genome shotgun (WGS) entry which is preliminary data.</text>
</comment>
<name>A0A8H4RYK8_9HELO</name>
<evidence type="ECO:0000313" key="2">
    <source>
        <dbReference type="Proteomes" id="UP000566819"/>
    </source>
</evidence>
<dbReference type="AlphaFoldDB" id="A0A8H4RYK8"/>
<accession>A0A8H4RYK8</accession>
<dbReference type="OrthoDB" id="3546243at2759"/>
<dbReference type="EMBL" id="JAAMPI010000019">
    <property type="protein sequence ID" value="KAF4637536.1"/>
    <property type="molecule type" value="Genomic_DNA"/>
</dbReference>
<reference evidence="1 2" key="1">
    <citation type="submission" date="2020-03" db="EMBL/GenBank/DDBJ databases">
        <title>Draft Genome Sequence of Cudoniella acicularis.</title>
        <authorList>
            <person name="Buettner E."/>
            <person name="Kellner H."/>
        </authorList>
    </citation>
    <scope>NUCLEOTIDE SEQUENCE [LARGE SCALE GENOMIC DNA]</scope>
    <source>
        <strain evidence="1 2">DSM 108380</strain>
    </source>
</reference>
<sequence length="147" mass="16484">MEGETTFKLPKCGLHGLSGDSTLSDVATSLAPEPASIRALYQGEDSRVTQLRHLDDKLQEWAAPSFGGKFEEQEGQPDNQVTISIENGPLLPTYNSRFYSTVHISSWTWKILLGLGVNHHNVRNIQQHFSDLLFIIYQRFPSEESAP</sequence>
<organism evidence="1 2">
    <name type="scientific">Cudoniella acicularis</name>
    <dbReference type="NCBI Taxonomy" id="354080"/>
    <lineage>
        <taxon>Eukaryota</taxon>
        <taxon>Fungi</taxon>
        <taxon>Dikarya</taxon>
        <taxon>Ascomycota</taxon>
        <taxon>Pezizomycotina</taxon>
        <taxon>Leotiomycetes</taxon>
        <taxon>Helotiales</taxon>
        <taxon>Tricladiaceae</taxon>
        <taxon>Cudoniella</taxon>
    </lineage>
</organism>